<gene>
    <name evidence="2" type="ORF">CGLO1086_LOCUS1203</name>
</gene>
<evidence type="ECO:0000313" key="2">
    <source>
        <dbReference type="EMBL" id="CAD9553603.1"/>
    </source>
</evidence>
<feature type="transmembrane region" description="Helical" evidence="1">
    <location>
        <begin position="86"/>
        <end position="106"/>
    </location>
</feature>
<dbReference type="AlphaFoldDB" id="A0A7S2JP43"/>
<dbReference type="EMBL" id="HBGX01002754">
    <property type="protein sequence ID" value="CAD9553603.1"/>
    <property type="molecule type" value="Transcribed_RNA"/>
</dbReference>
<organism evidence="2">
    <name type="scientific">Cyanoptyche gloeocystis</name>
    <dbReference type="NCBI Taxonomy" id="77922"/>
    <lineage>
        <taxon>Eukaryota</taxon>
        <taxon>Glaucocystophyceae</taxon>
        <taxon>Glaucocystophyceae incertae sedis</taxon>
        <taxon>Cyanoptyche</taxon>
    </lineage>
</organism>
<keyword evidence="1" id="KW-1133">Transmembrane helix</keyword>
<feature type="transmembrane region" description="Helical" evidence="1">
    <location>
        <begin position="46"/>
        <end position="65"/>
    </location>
</feature>
<evidence type="ECO:0000256" key="1">
    <source>
        <dbReference type="SAM" id="Phobius"/>
    </source>
</evidence>
<feature type="transmembrane region" description="Helical" evidence="1">
    <location>
        <begin position="20"/>
        <end position="40"/>
    </location>
</feature>
<keyword evidence="1" id="KW-0472">Membrane</keyword>
<keyword evidence="1" id="KW-0812">Transmembrane</keyword>
<reference evidence="2" key="1">
    <citation type="submission" date="2021-01" db="EMBL/GenBank/DDBJ databases">
        <authorList>
            <person name="Corre E."/>
            <person name="Pelletier E."/>
            <person name="Niang G."/>
            <person name="Scheremetjew M."/>
            <person name="Finn R."/>
            <person name="Kale V."/>
            <person name="Holt S."/>
            <person name="Cochrane G."/>
            <person name="Meng A."/>
            <person name="Brown T."/>
            <person name="Cohen L."/>
        </authorList>
    </citation>
    <scope>NUCLEOTIDE SEQUENCE</scope>
    <source>
        <strain evidence="2">SAG4.97</strain>
    </source>
</reference>
<proteinExistence type="predicted"/>
<sequence>MGKMGRKQARISKQAMSERLAISAKYFGYTSIIGLGLSTVVAFTHFAMIGILSLLEVLLLIPMELQHVLERFPPYFKLPRSWSERLMLDQGWVRGLVFCCFSLISFGTPNGICVVVGFIMILTGLLYAGVFFCGMSLDDPRLSATLEEEEALPMSDEQGASDAMLPL</sequence>
<protein>
    <submittedName>
        <fullName evidence="2">Uncharacterized protein</fullName>
    </submittedName>
</protein>
<name>A0A7S2JP43_9EUKA</name>
<accession>A0A7S2JP43</accession>
<feature type="transmembrane region" description="Helical" evidence="1">
    <location>
        <begin position="112"/>
        <end position="133"/>
    </location>
</feature>